<keyword evidence="3 6" id="KW-0418">Kinase</keyword>
<keyword evidence="2" id="KW-0808">Transferase</keyword>
<dbReference type="Proteomes" id="UP000198577">
    <property type="component" value="Unassembled WGS sequence"/>
</dbReference>
<evidence type="ECO:0000256" key="4">
    <source>
        <dbReference type="SAM" id="Phobius"/>
    </source>
</evidence>
<evidence type="ECO:0000259" key="5">
    <source>
        <dbReference type="Pfam" id="PF00370"/>
    </source>
</evidence>
<dbReference type="GO" id="GO:0005975">
    <property type="term" value="P:carbohydrate metabolic process"/>
    <property type="evidence" value="ECO:0007669"/>
    <property type="project" value="InterPro"/>
</dbReference>
<name>A0A1I5VH48_9FIRM</name>
<dbReference type="Pfam" id="PF00370">
    <property type="entry name" value="FGGY_N"/>
    <property type="match status" value="1"/>
</dbReference>
<dbReference type="RefSeq" id="WP_092282262.1">
    <property type="nucleotide sequence ID" value="NZ_FOXR01000011.1"/>
</dbReference>
<sequence>MVNLEDGSPYTSFIPWFDMRAMEQARFIEANIDQLEVFSKTGLRASYKHGLPKLLWLLHKKGELPCNVKWLSAADYIAFKLTGAVTTDYTLAARTFAYDLKNNAWNVELLNRMGIRVDIFPEVVKSGTAIGFLKDEMRAKLNITGDIPVCICGHDHLCAAFGAGVVSPGSVLDSMGTAETLVGIMPGRQLGEVQGVSTIFEAVLCWTGFSVFRVIARYYLELQGWILEITAFMYMLYIWRGLYEKNMCSR</sequence>
<feature type="transmembrane region" description="Helical" evidence="4">
    <location>
        <begin position="222"/>
        <end position="243"/>
    </location>
</feature>
<dbReference type="SUPFAM" id="SSF53067">
    <property type="entry name" value="Actin-like ATPase domain"/>
    <property type="match status" value="1"/>
</dbReference>
<keyword evidence="4" id="KW-0472">Membrane</keyword>
<evidence type="ECO:0000256" key="3">
    <source>
        <dbReference type="ARBA" id="ARBA00022777"/>
    </source>
</evidence>
<dbReference type="AlphaFoldDB" id="A0A1I5VH48"/>
<dbReference type="EMBL" id="FOXR01000011">
    <property type="protein sequence ID" value="SFQ06306.1"/>
    <property type="molecule type" value="Genomic_DNA"/>
</dbReference>
<dbReference type="InterPro" id="IPR018484">
    <property type="entry name" value="FGGY_N"/>
</dbReference>
<evidence type="ECO:0000256" key="2">
    <source>
        <dbReference type="ARBA" id="ARBA00022679"/>
    </source>
</evidence>
<dbReference type="GO" id="GO:0016301">
    <property type="term" value="F:kinase activity"/>
    <property type="evidence" value="ECO:0007669"/>
    <property type="project" value="UniProtKB-KW"/>
</dbReference>
<dbReference type="STRING" id="937334.SAMN05444406_1114"/>
<dbReference type="PANTHER" id="PTHR43095">
    <property type="entry name" value="SUGAR KINASE"/>
    <property type="match status" value="1"/>
</dbReference>
<keyword evidence="4" id="KW-1133">Transmembrane helix</keyword>
<keyword evidence="4" id="KW-0812">Transmembrane</keyword>
<comment type="similarity">
    <text evidence="1">Belongs to the FGGY kinase family.</text>
</comment>
<evidence type="ECO:0000256" key="1">
    <source>
        <dbReference type="ARBA" id="ARBA00009156"/>
    </source>
</evidence>
<accession>A0A1I5VH48</accession>
<reference evidence="6 7" key="1">
    <citation type="submission" date="2016-10" db="EMBL/GenBank/DDBJ databases">
        <authorList>
            <person name="de Groot N.N."/>
        </authorList>
    </citation>
    <scope>NUCLEOTIDE SEQUENCE [LARGE SCALE GENOMIC DNA]</scope>
    <source>
        <strain evidence="6 7">DSM 20678</strain>
    </source>
</reference>
<dbReference type="Gene3D" id="3.30.420.40">
    <property type="match status" value="1"/>
</dbReference>
<gene>
    <name evidence="6" type="ORF">SAMN05444406_1114</name>
</gene>
<evidence type="ECO:0000313" key="7">
    <source>
        <dbReference type="Proteomes" id="UP000198577"/>
    </source>
</evidence>
<dbReference type="InterPro" id="IPR043129">
    <property type="entry name" value="ATPase_NBD"/>
</dbReference>
<keyword evidence="7" id="KW-1185">Reference proteome</keyword>
<organism evidence="6 7">
    <name type="scientific">Caldicoprobacter faecalis</name>
    <dbReference type="NCBI Taxonomy" id="937334"/>
    <lineage>
        <taxon>Bacteria</taxon>
        <taxon>Bacillati</taxon>
        <taxon>Bacillota</taxon>
        <taxon>Clostridia</taxon>
        <taxon>Caldicoprobacterales</taxon>
        <taxon>Caldicoprobacteraceae</taxon>
        <taxon>Caldicoprobacter</taxon>
    </lineage>
</organism>
<protein>
    <submittedName>
        <fullName evidence="6">Xylulokinase</fullName>
    </submittedName>
</protein>
<proteinExistence type="inferred from homology"/>
<dbReference type="PANTHER" id="PTHR43095:SF5">
    <property type="entry name" value="XYLULOSE KINASE"/>
    <property type="match status" value="1"/>
</dbReference>
<feature type="domain" description="Carbohydrate kinase FGGY N-terminal" evidence="5">
    <location>
        <begin position="6"/>
        <end position="162"/>
    </location>
</feature>
<evidence type="ECO:0000313" key="6">
    <source>
        <dbReference type="EMBL" id="SFQ06306.1"/>
    </source>
</evidence>
<dbReference type="OrthoDB" id="9805576at2"/>
<dbReference type="InterPro" id="IPR050406">
    <property type="entry name" value="FGGY_Carb_Kinase"/>
</dbReference>